<sequence>MNYREEPDAHKENLTAVLKDIVERGITEVAFGGDIGSKESNSDFFNTLRFNGIKTRIILGNHDSFSEVPKYFISDFASDAQVMLNVQEDNFF</sequence>
<accession>A0ABV0BSE5</accession>
<evidence type="ECO:0008006" key="3">
    <source>
        <dbReference type="Google" id="ProtNLM"/>
    </source>
</evidence>
<evidence type="ECO:0000313" key="2">
    <source>
        <dbReference type="Proteomes" id="UP001409291"/>
    </source>
</evidence>
<dbReference type="RefSeq" id="WP_346580594.1">
    <property type="nucleotide sequence ID" value="NZ_JBDJLH010000001.1"/>
</dbReference>
<organism evidence="1 2">
    <name type="scientific">Sphingobacterium kitahiroshimense</name>
    <dbReference type="NCBI Taxonomy" id="470446"/>
    <lineage>
        <taxon>Bacteria</taxon>
        <taxon>Pseudomonadati</taxon>
        <taxon>Bacteroidota</taxon>
        <taxon>Sphingobacteriia</taxon>
        <taxon>Sphingobacteriales</taxon>
        <taxon>Sphingobacteriaceae</taxon>
        <taxon>Sphingobacterium</taxon>
    </lineage>
</organism>
<dbReference type="InterPro" id="IPR029052">
    <property type="entry name" value="Metallo-depent_PP-like"/>
</dbReference>
<proteinExistence type="predicted"/>
<comment type="caution">
    <text evidence="1">The sequence shown here is derived from an EMBL/GenBank/DDBJ whole genome shotgun (WGS) entry which is preliminary data.</text>
</comment>
<gene>
    <name evidence="1" type="ORF">ABE541_03395</name>
</gene>
<dbReference type="Gene3D" id="3.60.21.10">
    <property type="match status" value="1"/>
</dbReference>
<keyword evidence="2" id="KW-1185">Reference proteome</keyword>
<name>A0ABV0BSE5_9SPHI</name>
<dbReference type="Proteomes" id="UP001409291">
    <property type="component" value="Unassembled WGS sequence"/>
</dbReference>
<evidence type="ECO:0000313" key="1">
    <source>
        <dbReference type="EMBL" id="MEN5376297.1"/>
    </source>
</evidence>
<reference evidence="1 2" key="1">
    <citation type="submission" date="2024-04" db="EMBL/GenBank/DDBJ databases">
        <title>WGS of bacteria from Torrens River.</title>
        <authorList>
            <person name="Wyrsch E.R."/>
            <person name="Drigo B."/>
        </authorList>
    </citation>
    <scope>NUCLEOTIDE SEQUENCE [LARGE SCALE GENOMIC DNA]</scope>
    <source>
        <strain evidence="1 2">TWI391</strain>
    </source>
</reference>
<protein>
    <recommendedName>
        <fullName evidence="3">Calcineurin-like phosphoesterase domain-containing protein</fullName>
    </recommendedName>
</protein>
<dbReference type="EMBL" id="JBDJNQ010000001">
    <property type="protein sequence ID" value="MEN5376297.1"/>
    <property type="molecule type" value="Genomic_DNA"/>
</dbReference>
<dbReference type="SUPFAM" id="SSF56300">
    <property type="entry name" value="Metallo-dependent phosphatases"/>
    <property type="match status" value="1"/>
</dbReference>